<keyword evidence="4 7" id="KW-0406">Ion transport</keyword>
<evidence type="ECO:0000256" key="6">
    <source>
        <dbReference type="ARBA" id="ARBA00023310"/>
    </source>
</evidence>
<dbReference type="Gene3D" id="1.10.520.20">
    <property type="entry name" value="N-terminal domain of the delta subunit of the F1F0-ATP synthase"/>
    <property type="match status" value="1"/>
</dbReference>
<dbReference type="SUPFAM" id="SSF47928">
    <property type="entry name" value="N-terminal domain of the delta subunit of the F1F0-ATP synthase"/>
    <property type="match status" value="1"/>
</dbReference>
<dbReference type="EMBL" id="JAUQTB010000003">
    <property type="protein sequence ID" value="MDO7906523.1"/>
    <property type="molecule type" value="Genomic_DNA"/>
</dbReference>
<evidence type="ECO:0000256" key="8">
    <source>
        <dbReference type="SAM" id="Coils"/>
    </source>
</evidence>
<comment type="similarity">
    <text evidence="7">Belongs to the ATPase delta chain family.</text>
</comment>
<dbReference type="Proteomes" id="UP001240171">
    <property type="component" value="Unassembled WGS sequence"/>
</dbReference>
<evidence type="ECO:0000256" key="3">
    <source>
        <dbReference type="ARBA" id="ARBA00022781"/>
    </source>
</evidence>
<evidence type="ECO:0000256" key="1">
    <source>
        <dbReference type="ARBA" id="ARBA00004370"/>
    </source>
</evidence>
<name>A0ABT9CFZ4_9BACL</name>
<comment type="function">
    <text evidence="7">F(1)F(0) ATP synthase produces ATP from ADP in the presence of a proton or sodium gradient. F-type ATPases consist of two structural domains, F(1) containing the extramembraneous catalytic core and F(0) containing the membrane proton channel, linked together by a central stalk and a peripheral stalk. During catalysis, ATP synthesis in the catalytic domain of F(1) is coupled via a rotary mechanism of the central stalk subunits to proton translocation.</text>
</comment>
<evidence type="ECO:0000256" key="4">
    <source>
        <dbReference type="ARBA" id="ARBA00023065"/>
    </source>
</evidence>
<evidence type="ECO:0000256" key="5">
    <source>
        <dbReference type="ARBA" id="ARBA00023136"/>
    </source>
</evidence>
<organism evidence="9 10">
    <name type="scientific">Paenibacillus lacisoli</name>
    <dbReference type="NCBI Taxonomy" id="3064525"/>
    <lineage>
        <taxon>Bacteria</taxon>
        <taxon>Bacillati</taxon>
        <taxon>Bacillota</taxon>
        <taxon>Bacilli</taxon>
        <taxon>Bacillales</taxon>
        <taxon>Paenibacillaceae</taxon>
        <taxon>Paenibacillus</taxon>
    </lineage>
</organism>
<keyword evidence="2 7" id="KW-0813">Transport</keyword>
<accession>A0ABT9CFZ4</accession>
<evidence type="ECO:0000313" key="9">
    <source>
        <dbReference type="EMBL" id="MDO7906523.1"/>
    </source>
</evidence>
<comment type="subcellular location">
    <subcellularLocation>
        <location evidence="7">Cell membrane</location>
        <topology evidence="7">Peripheral membrane protein</topology>
    </subcellularLocation>
    <subcellularLocation>
        <location evidence="1">Membrane</location>
    </subcellularLocation>
</comment>
<keyword evidence="3 7" id="KW-0375">Hydrogen ion transport</keyword>
<gene>
    <name evidence="7" type="primary">atpH</name>
    <name evidence="9" type="ORF">Q5741_08835</name>
</gene>
<dbReference type="InterPro" id="IPR000711">
    <property type="entry name" value="ATPase_OSCP/dsu"/>
</dbReference>
<protein>
    <recommendedName>
        <fullName evidence="7">ATP synthase subunit delta</fullName>
    </recommendedName>
    <alternativeName>
        <fullName evidence="7">ATP synthase F(1) sector subunit delta</fullName>
    </alternativeName>
    <alternativeName>
        <fullName evidence="7">F-type ATPase subunit delta</fullName>
        <shortName evidence="7">F-ATPase subunit delta</shortName>
    </alternativeName>
</protein>
<dbReference type="PANTHER" id="PTHR11910">
    <property type="entry name" value="ATP SYNTHASE DELTA CHAIN"/>
    <property type="match status" value="1"/>
</dbReference>
<dbReference type="PRINTS" id="PR00125">
    <property type="entry name" value="ATPASEDELTA"/>
</dbReference>
<keyword evidence="8" id="KW-0175">Coiled coil</keyword>
<keyword evidence="5 7" id="KW-0472">Membrane</keyword>
<dbReference type="NCBIfam" id="NF004402">
    <property type="entry name" value="PRK05758.2-2"/>
    <property type="match status" value="1"/>
</dbReference>
<feature type="coiled-coil region" evidence="8">
    <location>
        <begin position="11"/>
        <end position="38"/>
    </location>
</feature>
<comment type="caution">
    <text evidence="9">The sequence shown here is derived from an EMBL/GenBank/DDBJ whole genome shotgun (WGS) entry which is preliminary data.</text>
</comment>
<dbReference type="HAMAP" id="MF_01416">
    <property type="entry name" value="ATP_synth_delta_bact"/>
    <property type="match status" value="1"/>
</dbReference>
<sequence length="181" mass="20149">MSRDTVVAKRYAKALFEVATQEQKVMEVEEELKAVVAAFAGDEMIQKFIASPNISDASKFQVLIESLRGRVSAPVLNTIQLLVERGRADLFHQLLEGYLKMEEDALNIADAKVYSTYKLSEQESAAVAEQFGARVNRKLRIENIVDPTLLGGLKVVIGDTLFDGSLSGKLDRLEKSFNRRV</sequence>
<proteinExistence type="inferred from homology"/>
<comment type="function">
    <text evidence="7">This protein is part of the stalk that links CF(0) to CF(1). It either transmits conformational changes from CF(0) to CF(1) or is implicated in proton conduction.</text>
</comment>
<evidence type="ECO:0000313" key="10">
    <source>
        <dbReference type="Proteomes" id="UP001240171"/>
    </source>
</evidence>
<keyword evidence="7" id="KW-1003">Cell membrane</keyword>
<evidence type="ECO:0000256" key="7">
    <source>
        <dbReference type="HAMAP-Rule" id="MF_01416"/>
    </source>
</evidence>
<evidence type="ECO:0000256" key="2">
    <source>
        <dbReference type="ARBA" id="ARBA00022448"/>
    </source>
</evidence>
<dbReference type="NCBIfam" id="NF004403">
    <property type="entry name" value="PRK05758.2-4"/>
    <property type="match status" value="1"/>
</dbReference>
<reference evidence="9 10" key="1">
    <citation type="submission" date="2023-07" db="EMBL/GenBank/DDBJ databases">
        <title>Paenibacillus sp. JX-17 nov. isolated from soil.</title>
        <authorList>
            <person name="Wan Y."/>
            <person name="Liu B."/>
        </authorList>
    </citation>
    <scope>NUCLEOTIDE SEQUENCE [LARGE SCALE GENOMIC DNA]</scope>
    <source>
        <strain evidence="9 10">JX-17</strain>
    </source>
</reference>
<dbReference type="RefSeq" id="WP_305023705.1">
    <property type="nucleotide sequence ID" value="NZ_JAUQTB010000003.1"/>
</dbReference>
<dbReference type="InterPro" id="IPR026015">
    <property type="entry name" value="ATP_synth_OSCP/delta_N_sf"/>
</dbReference>
<keyword evidence="7" id="KW-0139">CF(1)</keyword>
<dbReference type="NCBIfam" id="TIGR01145">
    <property type="entry name" value="ATP_synt_delta"/>
    <property type="match status" value="1"/>
</dbReference>
<keyword evidence="10" id="KW-1185">Reference proteome</keyword>
<keyword evidence="6 7" id="KW-0066">ATP synthesis</keyword>
<dbReference type="Pfam" id="PF00213">
    <property type="entry name" value="OSCP"/>
    <property type="match status" value="1"/>
</dbReference>